<name>A0AAV5RBF6_PICKL</name>
<dbReference type="PANTHER" id="PTHR16038:SF4">
    <property type="entry name" value="WD REPEAT-CONTAINING PROTEIN 74"/>
    <property type="match status" value="1"/>
</dbReference>
<protein>
    <recommendedName>
        <fullName evidence="4">Ribosome biogenesis protein NSA1</fullName>
    </recommendedName>
</protein>
<dbReference type="Proteomes" id="UP001378960">
    <property type="component" value="Unassembled WGS sequence"/>
</dbReference>
<organism evidence="6 7">
    <name type="scientific">Pichia kluyveri</name>
    <name type="common">Yeast</name>
    <dbReference type="NCBI Taxonomy" id="36015"/>
    <lineage>
        <taxon>Eukaryota</taxon>
        <taxon>Fungi</taxon>
        <taxon>Dikarya</taxon>
        <taxon>Ascomycota</taxon>
        <taxon>Saccharomycotina</taxon>
        <taxon>Pichiomycetes</taxon>
        <taxon>Pichiales</taxon>
        <taxon>Pichiaceae</taxon>
        <taxon>Pichia</taxon>
    </lineage>
</organism>
<gene>
    <name evidence="6" type="ORF">DAPK24_054480</name>
</gene>
<evidence type="ECO:0000313" key="7">
    <source>
        <dbReference type="Proteomes" id="UP001378960"/>
    </source>
</evidence>
<evidence type="ECO:0000256" key="1">
    <source>
        <dbReference type="ARBA" id="ARBA00002889"/>
    </source>
</evidence>
<accession>A0AAV5RBF6</accession>
<evidence type="ECO:0000256" key="2">
    <source>
        <dbReference type="ARBA" id="ARBA00007861"/>
    </source>
</evidence>
<sequence>MKIVASCEDTGALKVVIALHGTDTSSKPDENSPKIPAPIVSTSATEYNRNSKVIHLVHSQHTGNIVVTRQNGSVELYDTSVLMETEEPQIIEEETKNEGEDGNAKNTKEQTIEEEKEEVDLLPIIYSHKDVIPAFKLTSDDEKFIALIIDDSGRVVVATNKGSVFIWNSEEELNKTPLKYNLPLNETEVVEAFKIHPGKENINYIAYGGKETDLRIVKLPEVQTSESKKSKKSKKSKESIEPEIEIVFKAKNITNSTLNLRVPIHIKDILFDNESTPENFKLYTFTVWGDLRIYESKLGRKPRSSTLILPKKAPITKAILLNDHIIVCDNRGIVVKVDKQTGSQICQFKGQIGSTQSLFNFNDSILGTTGSDRYVRAYSDETRDCIVKVFISAQSNNILIIDDNETLRRSASKLIGGVKDVVSRAEMREIRQKKREEEEEESSDEEELWSKLETEVTTRRKRRKLTLA</sequence>
<reference evidence="6 7" key="1">
    <citation type="journal article" date="2023" name="Elife">
        <title>Identification of key yeast species and microbe-microbe interactions impacting larval growth of Drosophila in the wild.</title>
        <authorList>
            <person name="Mure A."/>
            <person name="Sugiura Y."/>
            <person name="Maeda R."/>
            <person name="Honda K."/>
            <person name="Sakurai N."/>
            <person name="Takahashi Y."/>
            <person name="Watada M."/>
            <person name="Katoh T."/>
            <person name="Gotoh A."/>
            <person name="Gotoh Y."/>
            <person name="Taniguchi I."/>
            <person name="Nakamura K."/>
            <person name="Hayashi T."/>
            <person name="Katayama T."/>
            <person name="Uemura T."/>
            <person name="Hattori Y."/>
        </authorList>
    </citation>
    <scope>NUCLEOTIDE SEQUENCE [LARGE SCALE GENOMIC DNA]</scope>
    <source>
        <strain evidence="6 7">PK-24</strain>
    </source>
</reference>
<dbReference type="GO" id="GO:0005730">
    <property type="term" value="C:nucleolus"/>
    <property type="evidence" value="ECO:0007669"/>
    <property type="project" value="InterPro"/>
</dbReference>
<keyword evidence="7" id="KW-1185">Reference proteome</keyword>
<dbReference type="GO" id="GO:0030687">
    <property type="term" value="C:preribosome, large subunit precursor"/>
    <property type="evidence" value="ECO:0007669"/>
    <property type="project" value="TreeGrafter"/>
</dbReference>
<evidence type="ECO:0000256" key="3">
    <source>
        <dbReference type="ARBA" id="ARBA00011187"/>
    </source>
</evidence>
<feature type="region of interest" description="Disordered" evidence="5">
    <location>
        <begin position="91"/>
        <end position="113"/>
    </location>
</feature>
<evidence type="ECO:0000313" key="6">
    <source>
        <dbReference type="EMBL" id="GMM48850.1"/>
    </source>
</evidence>
<comment type="similarity">
    <text evidence="2">Belongs to the NSA1 family.</text>
</comment>
<evidence type="ECO:0000256" key="4">
    <source>
        <dbReference type="ARBA" id="ARBA00014234"/>
    </source>
</evidence>
<dbReference type="InterPro" id="IPR015943">
    <property type="entry name" value="WD40/YVTN_repeat-like_dom_sf"/>
</dbReference>
<feature type="compositionally biased region" description="Basic and acidic residues" evidence="5">
    <location>
        <begin position="93"/>
        <end position="113"/>
    </location>
</feature>
<dbReference type="Gene3D" id="2.130.10.10">
    <property type="entry name" value="YVTN repeat-like/Quinoprotein amine dehydrogenase"/>
    <property type="match status" value="1"/>
</dbReference>
<proteinExistence type="inferred from homology"/>
<evidence type="ECO:0000256" key="5">
    <source>
        <dbReference type="SAM" id="MobiDB-lite"/>
    </source>
</evidence>
<dbReference type="SUPFAM" id="SSF50978">
    <property type="entry name" value="WD40 repeat-like"/>
    <property type="match status" value="1"/>
</dbReference>
<feature type="region of interest" description="Disordered" evidence="5">
    <location>
        <begin position="431"/>
        <end position="450"/>
    </location>
</feature>
<dbReference type="InterPro" id="IPR036322">
    <property type="entry name" value="WD40_repeat_dom_sf"/>
</dbReference>
<comment type="caution">
    <text evidence="6">The sequence shown here is derived from an EMBL/GenBank/DDBJ whole genome shotgun (WGS) entry which is preliminary data.</text>
</comment>
<dbReference type="InterPro" id="IPR037379">
    <property type="entry name" value="WDR74/Nsa1"/>
</dbReference>
<feature type="compositionally biased region" description="Acidic residues" evidence="5">
    <location>
        <begin position="437"/>
        <end position="447"/>
    </location>
</feature>
<dbReference type="PANTHER" id="PTHR16038">
    <property type="entry name" value="NOP SEVEN ASSOCIATED PROTEIN 1"/>
    <property type="match status" value="1"/>
</dbReference>
<comment type="subunit">
    <text evidence="3">Component of the pre-66S ribosomal particle.</text>
</comment>
<dbReference type="EMBL" id="BTGB01000009">
    <property type="protein sequence ID" value="GMM48850.1"/>
    <property type="molecule type" value="Genomic_DNA"/>
</dbReference>
<comment type="function">
    <text evidence="1">Involved in the biogenesis of the 60S ribosomal subunit.</text>
</comment>
<dbReference type="GO" id="GO:0042273">
    <property type="term" value="P:ribosomal large subunit biogenesis"/>
    <property type="evidence" value="ECO:0007669"/>
    <property type="project" value="InterPro"/>
</dbReference>
<dbReference type="AlphaFoldDB" id="A0AAV5RBF6"/>